<evidence type="ECO:0000313" key="3">
    <source>
        <dbReference type="Proteomes" id="UP000234857"/>
    </source>
</evidence>
<evidence type="ECO:0000313" key="2">
    <source>
        <dbReference type="EMBL" id="PLX16224.1"/>
    </source>
</evidence>
<gene>
    <name evidence="2" type="ORF">C0601_11425</name>
</gene>
<dbReference type="InterPro" id="IPR022663">
    <property type="entry name" value="DapB_C"/>
</dbReference>
<dbReference type="Gene3D" id="3.30.360.10">
    <property type="entry name" value="Dihydrodipicolinate Reductase, domain 2"/>
    <property type="match status" value="2"/>
</dbReference>
<dbReference type="Gene3D" id="3.40.50.720">
    <property type="entry name" value="NAD(P)-binding Rossmann-like Domain"/>
    <property type="match status" value="1"/>
</dbReference>
<dbReference type="Proteomes" id="UP000234857">
    <property type="component" value="Unassembled WGS sequence"/>
</dbReference>
<dbReference type="GO" id="GO:0009089">
    <property type="term" value="P:lysine biosynthetic process via diaminopimelate"/>
    <property type="evidence" value="ECO:0007669"/>
    <property type="project" value="InterPro"/>
</dbReference>
<dbReference type="Pfam" id="PF05173">
    <property type="entry name" value="DapB_C"/>
    <property type="match status" value="1"/>
</dbReference>
<feature type="domain" description="Dihydrodipicolinate reductase C-terminal" evidence="1">
    <location>
        <begin position="2"/>
        <end position="108"/>
    </location>
</feature>
<sequence>MIKFSKIASQYFKQGEIIELHHDGKKDKPSGTALYTSDVSGIPKENIHSIRLNGLLAHQAVIFGSEGETLTIRHDSSDRSCFMKGIDIAIKEANNIQNRLVMGLENILL</sequence>
<dbReference type="PROSITE" id="PS01298">
    <property type="entry name" value="DAPB"/>
    <property type="match status" value="1"/>
</dbReference>
<reference evidence="2 3" key="1">
    <citation type="submission" date="2017-11" db="EMBL/GenBank/DDBJ databases">
        <title>Genome-resolved metagenomics identifies genetic mobility, metabolic interactions, and unexpected diversity in perchlorate-reducing communities.</title>
        <authorList>
            <person name="Barnum T.P."/>
            <person name="Figueroa I.A."/>
            <person name="Carlstrom C.I."/>
            <person name="Lucas L.N."/>
            <person name="Engelbrektson A.L."/>
            <person name="Coates J.D."/>
        </authorList>
    </citation>
    <scope>NUCLEOTIDE SEQUENCE [LARGE SCALE GENOMIC DNA]</scope>
    <source>
        <strain evidence="2">BM706</strain>
    </source>
</reference>
<protein>
    <recommendedName>
        <fullName evidence="1">Dihydrodipicolinate reductase C-terminal domain-containing protein</fullName>
    </recommendedName>
</protein>
<dbReference type="InterPro" id="IPR023940">
    <property type="entry name" value="DHDPR_bac"/>
</dbReference>
<name>A0A2N5ZCA3_MUIH1</name>
<dbReference type="PANTHER" id="PTHR20836">
    <property type="entry name" value="DIHYDRODIPICOLINATE REDUCTASE"/>
    <property type="match status" value="1"/>
</dbReference>
<comment type="caution">
    <text evidence="2">The sequence shown here is derived from an EMBL/GenBank/DDBJ whole genome shotgun (WGS) entry which is preliminary data.</text>
</comment>
<dbReference type="GO" id="GO:0008839">
    <property type="term" value="F:4-hydroxy-tetrahydrodipicolinate reductase"/>
    <property type="evidence" value="ECO:0007669"/>
    <property type="project" value="InterPro"/>
</dbReference>
<proteinExistence type="predicted"/>
<dbReference type="GO" id="GO:0005829">
    <property type="term" value="C:cytosol"/>
    <property type="evidence" value="ECO:0007669"/>
    <property type="project" value="TreeGrafter"/>
</dbReference>
<dbReference type="AlphaFoldDB" id="A0A2N5ZCA3"/>
<dbReference type="GO" id="GO:0019877">
    <property type="term" value="P:diaminopimelate biosynthetic process"/>
    <property type="evidence" value="ECO:0007669"/>
    <property type="project" value="TreeGrafter"/>
</dbReference>
<organism evidence="2 3">
    <name type="scientific">Muiribacterium halophilum</name>
    <dbReference type="NCBI Taxonomy" id="2053465"/>
    <lineage>
        <taxon>Bacteria</taxon>
        <taxon>Candidatus Muiribacteriota</taxon>
        <taxon>Candidatus Muiribacteriia</taxon>
        <taxon>Candidatus Muiribacteriales</taxon>
        <taxon>Candidatus Muiribacteriaceae</taxon>
        <taxon>Candidatus Muiribacterium</taxon>
    </lineage>
</organism>
<dbReference type="EMBL" id="PKTG01000122">
    <property type="protein sequence ID" value="PLX16224.1"/>
    <property type="molecule type" value="Genomic_DNA"/>
</dbReference>
<evidence type="ECO:0000259" key="1">
    <source>
        <dbReference type="Pfam" id="PF05173"/>
    </source>
</evidence>
<accession>A0A2N5ZCA3</accession>
<dbReference type="PANTHER" id="PTHR20836:SF0">
    <property type="entry name" value="4-HYDROXY-TETRAHYDRODIPICOLINATE REDUCTASE 1, CHLOROPLASTIC-RELATED"/>
    <property type="match status" value="1"/>
</dbReference>
<dbReference type="InterPro" id="IPR022664">
    <property type="entry name" value="DapB_N_CS"/>
</dbReference>
<dbReference type="SUPFAM" id="SSF55347">
    <property type="entry name" value="Glyceraldehyde-3-phosphate dehydrogenase-like, C-terminal domain"/>
    <property type="match status" value="1"/>
</dbReference>